<reference evidence="2 3" key="1">
    <citation type="submission" date="2022-05" db="EMBL/GenBank/DDBJ databases">
        <title>Sporolactobacillus sp nov CPB3-1, isolated from tree bark (Mangifera indica L.).</title>
        <authorList>
            <person name="Phuengjayaem S."/>
            <person name="Tanasupawat S."/>
        </authorList>
    </citation>
    <scope>NUCLEOTIDE SEQUENCE [LARGE SCALE GENOMIC DNA]</scope>
    <source>
        <strain evidence="2 3">CPB3-1</strain>
    </source>
</reference>
<accession>A0ABT0M7E9</accession>
<dbReference type="Proteomes" id="UP001203004">
    <property type="component" value="Unassembled WGS sequence"/>
</dbReference>
<protein>
    <submittedName>
        <fullName evidence="2">GIY-YIG nuclease family protein</fullName>
    </submittedName>
</protein>
<dbReference type="PROSITE" id="PS50164">
    <property type="entry name" value="GIY_YIG"/>
    <property type="match status" value="1"/>
</dbReference>
<proteinExistence type="predicted"/>
<comment type="caution">
    <text evidence="2">The sequence shown here is derived from an EMBL/GenBank/DDBJ whole genome shotgun (WGS) entry which is preliminary data.</text>
</comment>
<dbReference type="RefSeq" id="WP_249096746.1">
    <property type="nucleotide sequence ID" value="NZ_JAMAST010000001.1"/>
</dbReference>
<evidence type="ECO:0000259" key="1">
    <source>
        <dbReference type="PROSITE" id="PS50164"/>
    </source>
</evidence>
<gene>
    <name evidence="2" type="ORF">M3N64_02270</name>
</gene>
<evidence type="ECO:0000313" key="2">
    <source>
        <dbReference type="EMBL" id="MCL1630781.1"/>
    </source>
</evidence>
<evidence type="ECO:0000313" key="3">
    <source>
        <dbReference type="Proteomes" id="UP001203004"/>
    </source>
</evidence>
<dbReference type="InterPro" id="IPR025579">
    <property type="entry name" value="DUF4357"/>
</dbReference>
<dbReference type="Pfam" id="PF14267">
    <property type="entry name" value="DUF4357"/>
    <property type="match status" value="1"/>
</dbReference>
<organism evidence="2 3">
    <name type="scientific">Sporolactobacillus mangiferae</name>
    <dbReference type="NCBI Taxonomy" id="2940498"/>
    <lineage>
        <taxon>Bacteria</taxon>
        <taxon>Bacillati</taxon>
        <taxon>Bacillota</taxon>
        <taxon>Bacilli</taxon>
        <taxon>Bacillales</taxon>
        <taxon>Sporolactobacillaceae</taxon>
        <taxon>Sporolactobacillus</taxon>
    </lineage>
</organism>
<sequence length="281" mass="31854">MNFGKSIRIFLIEGDSNSRWVCELSNWTGKAYKIPRTMVKSSSDREELTHTGIYFLFGKNDEDGSNQVYIGEAENIYDRLNQHLSSKEFWTECIVFISKDDHLNKAHIKYLESRIYSIAREANRYQLMNRTIPTQSSLSEADCAEMEEFIENTKLLMSALGHKVLEPAIDYSNNKENDDYFYIHAIRGANAKGKPVVDGFAVTKGSAIATQVTTSMSASLRKLRKDLIATNIIDDNYIFTKDRIFSSPSLAASIVMGRNANGRTAWKNKDGKTLKSIETEK</sequence>
<name>A0ABT0M7E9_9BACL</name>
<dbReference type="InterPro" id="IPR000305">
    <property type="entry name" value="GIY-YIG_endonuc"/>
</dbReference>
<dbReference type="CDD" id="cd10447">
    <property type="entry name" value="GIY-YIG_unchar_2"/>
    <property type="match status" value="1"/>
</dbReference>
<keyword evidence="3" id="KW-1185">Reference proteome</keyword>
<dbReference type="Pfam" id="PF01541">
    <property type="entry name" value="GIY-YIG"/>
    <property type="match status" value="1"/>
</dbReference>
<dbReference type="EMBL" id="JAMAST010000001">
    <property type="protein sequence ID" value="MCL1630781.1"/>
    <property type="molecule type" value="Genomic_DNA"/>
</dbReference>
<feature type="domain" description="GIY-YIG" evidence="1">
    <location>
        <begin position="49"/>
        <end position="135"/>
    </location>
</feature>